<dbReference type="PANTHER" id="PTHR12461">
    <property type="entry name" value="HYPOXIA-INDUCIBLE FACTOR 1 ALPHA INHIBITOR-RELATED"/>
    <property type="match status" value="1"/>
</dbReference>
<evidence type="ECO:0000259" key="1">
    <source>
        <dbReference type="PROSITE" id="PS51184"/>
    </source>
</evidence>
<comment type="caution">
    <text evidence="2">The sequence shown here is derived from an EMBL/GenBank/DDBJ whole genome shotgun (WGS) entry which is preliminary data.</text>
</comment>
<dbReference type="RefSeq" id="WP_310273211.1">
    <property type="nucleotide sequence ID" value="NZ_JAVDXU010000009.1"/>
</dbReference>
<dbReference type="Gene3D" id="2.60.120.10">
    <property type="entry name" value="Jelly Rolls"/>
    <property type="match status" value="1"/>
</dbReference>
<dbReference type="InterPro" id="IPR003347">
    <property type="entry name" value="JmjC_dom"/>
</dbReference>
<sequence length="316" mass="35222">MKPVQSWSATDEPQLKDRLEQCAEPVLLKGLVRDWAAVRAGRESALAICDYLGRFDRGVEIIATKTRAAARGVMGYNDDLTDFAFVKARMGLPEFVSHLAAYLRVDDAPAIAAQCAKVSEVLPGFLDENTLRALPGVVPNFWLGNALTVPVHHDHPYNLACVVAGRRRFTLFAPAQVGNLYIGPLEHTPSGAPISVVHPQSPDFERYPRYREALASARVAELEPGDALYIPPLWFHQVQALEKVNLLVNYWWPVRYAQDLPSPAATFMQAISVLNALPPAQRDAWAAMFEHYVVQREQEPGGHIPEAWRGMLARRR</sequence>
<dbReference type="InterPro" id="IPR041667">
    <property type="entry name" value="Cupin_8"/>
</dbReference>
<proteinExistence type="predicted"/>
<accession>A0ABU1YWA1</accession>
<reference evidence="2 3" key="1">
    <citation type="submission" date="2023-07" db="EMBL/GenBank/DDBJ databases">
        <title>Sorghum-associated microbial communities from plants grown in Nebraska, USA.</title>
        <authorList>
            <person name="Schachtman D."/>
        </authorList>
    </citation>
    <scope>NUCLEOTIDE SEQUENCE [LARGE SCALE GENOMIC DNA]</scope>
    <source>
        <strain evidence="2 3">BE314</strain>
    </source>
</reference>
<protein>
    <submittedName>
        <fullName evidence="2">Oxalate decarboxylase/phosphoglucose isomerase-like protein (Cupin superfamily)</fullName>
    </submittedName>
</protein>
<dbReference type="PROSITE" id="PS51184">
    <property type="entry name" value="JMJC"/>
    <property type="match status" value="1"/>
</dbReference>
<dbReference type="SMART" id="SM00558">
    <property type="entry name" value="JmjC"/>
    <property type="match status" value="1"/>
</dbReference>
<dbReference type="Proteomes" id="UP001180453">
    <property type="component" value="Unassembled WGS sequence"/>
</dbReference>
<gene>
    <name evidence="2" type="ORF">J2X20_005837</name>
</gene>
<evidence type="ECO:0000313" key="2">
    <source>
        <dbReference type="EMBL" id="MDR7273151.1"/>
    </source>
</evidence>
<dbReference type="Pfam" id="PF13621">
    <property type="entry name" value="Cupin_8"/>
    <property type="match status" value="1"/>
</dbReference>
<keyword evidence="3" id="KW-1185">Reference proteome</keyword>
<feature type="domain" description="JmjC" evidence="1">
    <location>
        <begin position="111"/>
        <end position="269"/>
    </location>
</feature>
<dbReference type="PANTHER" id="PTHR12461:SF105">
    <property type="entry name" value="HYPOXIA-INDUCIBLE FACTOR 1-ALPHA INHIBITOR"/>
    <property type="match status" value="1"/>
</dbReference>
<evidence type="ECO:0000313" key="3">
    <source>
        <dbReference type="Proteomes" id="UP001180453"/>
    </source>
</evidence>
<organism evidence="2 3">
    <name type="scientific">Roseateles saccharophilus</name>
    <name type="common">Pseudomonas saccharophila</name>
    <dbReference type="NCBI Taxonomy" id="304"/>
    <lineage>
        <taxon>Bacteria</taxon>
        <taxon>Pseudomonadati</taxon>
        <taxon>Pseudomonadota</taxon>
        <taxon>Betaproteobacteria</taxon>
        <taxon>Burkholderiales</taxon>
        <taxon>Sphaerotilaceae</taxon>
        <taxon>Roseateles</taxon>
    </lineage>
</organism>
<dbReference type="EMBL" id="JAVDXU010000009">
    <property type="protein sequence ID" value="MDR7273151.1"/>
    <property type="molecule type" value="Genomic_DNA"/>
</dbReference>
<name>A0ABU1YWA1_ROSSA</name>
<dbReference type="SUPFAM" id="SSF51197">
    <property type="entry name" value="Clavaminate synthase-like"/>
    <property type="match status" value="1"/>
</dbReference>
<dbReference type="InterPro" id="IPR014710">
    <property type="entry name" value="RmlC-like_jellyroll"/>
</dbReference>